<dbReference type="GO" id="GO:0071949">
    <property type="term" value="F:FAD binding"/>
    <property type="evidence" value="ECO:0007669"/>
    <property type="project" value="InterPro"/>
</dbReference>
<dbReference type="GO" id="GO:0016491">
    <property type="term" value="F:oxidoreductase activity"/>
    <property type="evidence" value="ECO:0007669"/>
    <property type="project" value="UniProtKB-KW"/>
</dbReference>
<keyword evidence="4" id="KW-0274">FAD</keyword>
<feature type="domain" description="FAD-binding PCMH-type" evidence="6">
    <location>
        <begin position="37"/>
        <end position="207"/>
    </location>
</feature>
<sequence>MHERLLSNLVSSGCRGPVIGRDHPDYDDARRVWNGLADRRPAAILQAESVDDVRRGIESAAQSNALLAVRGGGHSIPGLSTCDDGLVLDLSRLNSVVMDEKAGTVDVGGGALLGDLDQAVVPRGNVVPAGVISHTGVAGLTLGGGMGRLSRAYGLTIDYLAGVEIVTADGAVNWIDIHSDPELFWGLRGGGGNFGIVTRFRFKLCPLGPVMVGQWNYPVRHAKEAIGTLDELARSRPREFSVAFTLTSSGLSVTAVWVGDIAHTEQMLGPFGRLAQAGQGNIAHLPFVQLQSCNDDHFAWSRRYYAKGGFWRSITNNAIDTMLREVDAAPTPDSEIYVLQLGGAVADVPEDATAYSGRQAAYYWIVEPVWDDPADDERCIAWGRAAATRISDQSIQANYVNEQGDTAIAPSAYGALKYERLARLKARCDPANLFRLNQNIVPFPRPTSA</sequence>
<keyword evidence="3" id="KW-0285">Flavoprotein</keyword>
<dbReference type="InterPro" id="IPR016169">
    <property type="entry name" value="FAD-bd_PCMH_sub2"/>
</dbReference>
<dbReference type="Gene3D" id="3.40.462.20">
    <property type="match status" value="1"/>
</dbReference>
<dbReference type="Gene3D" id="3.30.465.10">
    <property type="match status" value="1"/>
</dbReference>
<evidence type="ECO:0000256" key="3">
    <source>
        <dbReference type="ARBA" id="ARBA00022630"/>
    </source>
</evidence>
<evidence type="ECO:0000313" key="7">
    <source>
        <dbReference type="EMBL" id="CAB3785320.1"/>
    </source>
</evidence>
<dbReference type="EMBL" id="CADIKK010000008">
    <property type="protein sequence ID" value="CAB3785320.1"/>
    <property type="molecule type" value="Genomic_DNA"/>
</dbReference>
<dbReference type="InterPro" id="IPR050416">
    <property type="entry name" value="FAD-linked_Oxidoreductase"/>
</dbReference>
<dbReference type="PROSITE" id="PS00862">
    <property type="entry name" value="OX2_COVAL_FAD"/>
    <property type="match status" value="1"/>
</dbReference>
<dbReference type="Pfam" id="PF08031">
    <property type="entry name" value="BBE"/>
    <property type="match status" value="1"/>
</dbReference>
<dbReference type="InterPro" id="IPR016166">
    <property type="entry name" value="FAD-bd_PCMH"/>
</dbReference>
<dbReference type="Pfam" id="PF01565">
    <property type="entry name" value="FAD_binding_4"/>
    <property type="match status" value="1"/>
</dbReference>
<protein>
    <recommendedName>
        <fullName evidence="6">FAD-binding PCMH-type domain-containing protein</fullName>
    </recommendedName>
</protein>
<evidence type="ECO:0000313" key="8">
    <source>
        <dbReference type="Proteomes" id="UP000494365"/>
    </source>
</evidence>
<name>A0A6S7BDR1_9BURK</name>
<evidence type="ECO:0000256" key="5">
    <source>
        <dbReference type="ARBA" id="ARBA00023002"/>
    </source>
</evidence>
<dbReference type="SUPFAM" id="SSF56176">
    <property type="entry name" value="FAD-binding/transporter-associated domain-like"/>
    <property type="match status" value="1"/>
</dbReference>
<dbReference type="InterPro" id="IPR006094">
    <property type="entry name" value="Oxid_FAD_bind_N"/>
</dbReference>
<proteinExistence type="inferred from homology"/>
<organism evidence="7 8">
    <name type="scientific">Paraburkholderia ultramafica</name>
    <dbReference type="NCBI Taxonomy" id="1544867"/>
    <lineage>
        <taxon>Bacteria</taxon>
        <taxon>Pseudomonadati</taxon>
        <taxon>Pseudomonadota</taxon>
        <taxon>Betaproteobacteria</taxon>
        <taxon>Burkholderiales</taxon>
        <taxon>Burkholderiaceae</taxon>
        <taxon>Paraburkholderia</taxon>
    </lineage>
</organism>
<evidence type="ECO:0000259" key="6">
    <source>
        <dbReference type="PROSITE" id="PS51387"/>
    </source>
</evidence>
<dbReference type="InterPro" id="IPR036318">
    <property type="entry name" value="FAD-bd_PCMH-like_sf"/>
</dbReference>
<evidence type="ECO:0000256" key="2">
    <source>
        <dbReference type="ARBA" id="ARBA00005466"/>
    </source>
</evidence>
<evidence type="ECO:0000256" key="1">
    <source>
        <dbReference type="ARBA" id="ARBA00001974"/>
    </source>
</evidence>
<dbReference type="PROSITE" id="PS51387">
    <property type="entry name" value="FAD_PCMH"/>
    <property type="match status" value="1"/>
</dbReference>
<dbReference type="PANTHER" id="PTHR42973">
    <property type="entry name" value="BINDING OXIDOREDUCTASE, PUTATIVE (AFU_ORTHOLOGUE AFUA_1G17690)-RELATED"/>
    <property type="match status" value="1"/>
</dbReference>
<dbReference type="Proteomes" id="UP000494365">
    <property type="component" value="Unassembled WGS sequence"/>
</dbReference>
<accession>A0A6S7BDR1</accession>
<dbReference type="InterPro" id="IPR006093">
    <property type="entry name" value="Oxy_OxRdtase_FAD_BS"/>
</dbReference>
<dbReference type="InterPro" id="IPR016167">
    <property type="entry name" value="FAD-bd_PCMH_sub1"/>
</dbReference>
<comment type="similarity">
    <text evidence="2">Belongs to the oxygen-dependent FAD-linked oxidoreductase family.</text>
</comment>
<comment type="cofactor">
    <cofactor evidence="1">
        <name>FAD</name>
        <dbReference type="ChEBI" id="CHEBI:57692"/>
    </cofactor>
</comment>
<keyword evidence="8" id="KW-1185">Reference proteome</keyword>
<dbReference type="InterPro" id="IPR012951">
    <property type="entry name" value="BBE"/>
</dbReference>
<dbReference type="AlphaFoldDB" id="A0A6S7BDR1"/>
<evidence type="ECO:0000256" key="4">
    <source>
        <dbReference type="ARBA" id="ARBA00022827"/>
    </source>
</evidence>
<dbReference type="RefSeq" id="WP_175149455.1">
    <property type="nucleotide sequence ID" value="NZ_CADIKK010000008.1"/>
</dbReference>
<dbReference type="Gene3D" id="3.30.43.10">
    <property type="entry name" value="Uridine Diphospho-n-acetylenolpyruvylglucosamine Reductase, domain 2"/>
    <property type="match status" value="1"/>
</dbReference>
<keyword evidence="5" id="KW-0560">Oxidoreductase</keyword>
<dbReference type="PANTHER" id="PTHR42973:SF39">
    <property type="entry name" value="FAD-BINDING PCMH-TYPE DOMAIN-CONTAINING PROTEIN"/>
    <property type="match status" value="1"/>
</dbReference>
<reference evidence="7 8" key="1">
    <citation type="submission" date="2020-04" db="EMBL/GenBank/DDBJ databases">
        <authorList>
            <person name="De Canck E."/>
        </authorList>
    </citation>
    <scope>NUCLEOTIDE SEQUENCE [LARGE SCALE GENOMIC DNA]</scope>
    <source>
        <strain evidence="7 8">LMG 28614</strain>
    </source>
</reference>
<gene>
    <name evidence="7" type="ORF">LMG28614_02103</name>
</gene>